<dbReference type="InterPro" id="IPR014721">
    <property type="entry name" value="Ribsml_uS5_D2-typ_fold_subgr"/>
</dbReference>
<feature type="region of interest" description="Disordered" evidence="4">
    <location>
        <begin position="632"/>
        <end position="735"/>
    </location>
</feature>
<dbReference type="SUPFAM" id="SSF118116">
    <property type="entry name" value="DNA mismatch repair protein MutL"/>
    <property type="match status" value="1"/>
</dbReference>
<dbReference type="GO" id="GO:0032389">
    <property type="term" value="C:MutLalpha complex"/>
    <property type="evidence" value="ECO:0007669"/>
    <property type="project" value="TreeGrafter"/>
</dbReference>
<feature type="region of interest" description="Disordered" evidence="4">
    <location>
        <begin position="365"/>
        <end position="543"/>
    </location>
</feature>
<dbReference type="SMART" id="SM01340">
    <property type="entry name" value="DNA_mis_repair"/>
    <property type="match status" value="1"/>
</dbReference>
<dbReference type="Gene3D" id="3.30.565.10">
    <property type="entry name" value="Histidine kinase-like ATPase, C-terminal domain"/>
    <property type="match status" value="1"/>
</dbReference>
<dbReference type="SUPFAM" id="SSF54211">
    <property type="entry name" value="Ribosomal protein S5 domain 2-like"/>
    <property type="match status" value="1"/>
</dbReference>
<dbReference type="GO" id="GO:0005524">
    <property type="term" value="F:ATP binding"/>
    <property type="evidence" value="ECO:0007669"/>
    <property type="project" value="InterPro"/>
</dbReference>
<dbReference type="Proteomes" id="UP000193144">
    <property type="component" value="Unassembled WGS sequence"/>
</dbReference>
<dbReference type="InterPro" id="IPR013507">
    <property type="entry name" value="DNA_mismatch_S5_2-like"/>
</dbReference>
<dbReference type="FunFam" id="3.30.565.10:FF:000014">
    <property type="entry name" value="Mismatch repair endonuclease pms1, putative"/>
    <property type="match status" value="1"/>
</dbReference>
<dbReference type="PROSITE" id="PS00058">
    <property type="entry name" value="DNA_MISMATCH_REPAIR_1"/>
    <property type="match status" value="1"/>
</dbReference>
<feature type="compositionally biased region" description="Polar residues" evidence="4">
    <location>
        <begin position="448"/>
        <end position="457"/>
    </location>
</feature>
<dbReference type="GO" id="GO:0140664">
    <property type="term" value="F:ATP-dependent DNA damage sensor activity"/>
    <property type="evidence" value="ECO:0007669"/>
    <property type="project" value="InterPro"/>
</dbReference>
<dbReference type="InterPro" id="IPR002099">
    <property type="entry name" value="MutL/Mlh/PMS"/>
</dbReference>
<evidence type="ECO:0000256" key="4">
    <source>
        <dbReference type="SAM" id="MobiDB-lite"/>
    </source>
</evidence>
<comment type="similarity">
    <text evidence="1">Belongs to the DNA mismatch repair MutL/HexB family.</text>
</comment>
<dbReference type="InterPro" id="IPR020568">
    <property type="entry name" value="Ribosomal_Su5_D2-typ_SF"/>
</dbReference>
<feature type="compositionally biased region" description="Low complexity" evidence="4">
    <location>
        <begin position="933"/>
        <end position="945"/>
    </location>
</feature>
<dbReference type="Gene3D" id="3.30.1370.100">
    <property type="entry name" value="MutL, C-terminal domain, regulatory subdomain"/>
    <property type="match status" value="1"/>
</dbReference>
<dbReference type="InterPro" id="IPR036890">
    <property type="entry name" value="HATPase_C_sf"/>
</dbReference>
<dbReference type="GO" id="GO:0000710">
    <property type="term" value="P:meiotic mismatch repair"/>
    <property type="evidence" value="ECO:0007669"/>
    <property type="project" value="UniProtKB-ARBA"/>
</dbReference>
<comment type="caution">
    <text evidence="7">The sequence shown here is derived from an EMBL/GenBank/DDBJ whole genome shotgun (WGS) entry which is preliminary data.</text>
</comment>
<dbReference type="InterPro" id="IPR037198">
    <property type="entry name" value="MutL_C_sf"/>
</dbReference>
<dbReference type="GO" id="GO:0030983">
    <property type="term" value="F:mismatched DNA binding"/>
    <property type="evidence" value="ECO:0007669"/>
    <property type="project" value="InterPro"/>
</dbReference>
<proteinExistence type="inferred from homology"/>
<dbReference type="InterPro" id="IPR042121">
    <property type="entry name" value="MutL_C_regsub"/>
</dbReference>
<feature type="compositionally biased region" description="Basic and acidic residues" evidence="4">
    <location>
        <begin position="676"/>
        <end position="687"/>
    </location>
</feature>
<protein>
    <recommendedName>
        <fullName evidence="3">DNA mismatch repair protein PMS1</fullName>
    </recommendedName>
</protein>
<dbReference type="NCBIfam" id="TIGR00585">
    <property type="entry name" value="mutl"/>
    <property type="match status" value="1"/>
</dbReference>
<dbReference type="PANTHER" id="PTHR10073">
    <property type="entry name" value="DNA MISMATCH REPAIR PROTEIN MLH, PMS, MUTL"/>
    <property type="match status" value="1"/>
</dbReference>
<dbReference type="Gene3D" id="3.30.1540.20">
    <property type="entry name" value="MutL, C-terminal domain, dimerisation subdomain"/>
    <property type="match status" value="1"/>
</dbReference>
<dbReference type="PANTHER" id="PTHR10073:SF52">
    <property type="entry name" value="MISMATCH REPAIR ENDONUCLEASE PMS2"/>
    <property type="match status" value="1"/>
</dbReference>
<dbReference type="GO" id="GO:0016887">
    <property type="term" value="F:ATP hydrolysis activity"/>
    <property type="evidence" value="ECO:0007669"/>
    <property type="project" value="InterPro"/>
</dbReference>
<dbReference type="OrthoDB" id="10263226at2759"/>
<dbReference type="FunFam" id="3.30.230.10:FF:000120">
    <property type="entry name" value="Mismatch repair endonuclease PMS2"/>
    <property type="match status" value="1"/>
</dbReference>
<feature type="compositionally biased region" description="Acidic residues" evidence="4">
    <location>
        <begin position="1065"/>
        <end position="1076"/>
    </location>
</feature>
<feature type="domain" description="DNA mismatch repair protein S5" evidence="6">
    <location>
        <begin position="217"/>
        <end position="361"/>
    </location>
</feature>
<feature type="compositionally biased region" description="Acidic residues" evidence="4">
    <location>
        <begin position="642"/>
        <end position="654"/>
    </location>
</feature>
<dbReference type="CDD" id="cd03484">
    <property type="entry name" value="MutL_Trans_hPMS_2_like"/>
    <property type="match status" value="1"/>
</dbReference>
<evidence type="ECO:0000313" key="8">
    <source>
        <dbReference type="Proteomes" id="UP000193144"/>
    </source>
</evidence>
<dbReference type="Pfam" id="PF01119">
    <property type="entry name" value="DNA_mis_repair"/>
    <property type="match status" value="1"/>
</dbReference>
<evidence type="ECO:0000259" key="5">
    <source>
        <dbReference type="SMART" id="SM00853"/>
    </source>
</evidence>
<evidence type="ECO:0000256" key="1">
    <source>
        <dbReference type="ARBA" id="ARBA00006082"/>
    </source>
</evidence>
<feature type="domain" description="MutL C-terminal dimerisation" evidence="5">
    <location>
        <begin position="844"/>
        <end position="1016"/>
    </location>
</feature>
<feature type="compositionally biased region" description="Low complexity" evidence="4">
    <location>
        <begin position="578"/>
        <end position="598"/>
    </location>
</feature>
<keyword evidence="8" id="KW-1185">Reference proteome</keyword>
<dbReference type="InterPro" id="IPR014762">
    <property type="entry name" value="DNA_mismatch_repair_CS"/>
</dbReference>
<dbReference type="STRING" id="1231657.A0A1Y1ZLE4"/>
<dbReference type="SUPFAM" id="SSF55874">
    <property type="entry name" value="ATPase domain of HSP90 chaperone/DNA topoisomerase II/histidine kinase"/>
    <property type="match status" value="1"/>
</dbReference>
<evidence type="ECO:0000256" key="3">
    <source>
        <dbReference type="ARBA" id="ARBA00070941"/>
    </source>
</evidence>
<dbReference type="CDD" id="cd16926">
    <property type="entry name" value="HATPase_MutL-MLH-PMS-like"/>
    <property type="match status" value="1"/>
</dbReference>
<dbReference type="Pfam" id="PF13589">
    <property type="entry name" value="HATPase_c_3"/>
    <property type="match status" value="1"/>
</dbReference>
<feature type="compositionally biased region" description="Acidic residues" evidence="4">
    <location>
        <begin position="480"/>
        <end position="491"/>
    </location>
</feature>
<keyword evidence="2" id="KW-0227">DNA damage</keyword>
<dbReference type="EMBL" id="MCFA01000065">
    <property type="protein sequence ID" value="ORY11029.1"/>
    <property type="molecule type" value="Genomic_DNA"/>
</dbReference>
<dbReference type="Pfam" id="PF08676">
    <property type="entry name" value="MutL_C"/>
    <property type="match status" value="1"/>
</dbReference>
<sequence length="1093" mass="121002">MATIKAIEGRSVHQIQSGQVIVDVCSVAKELVENALDAGATSIEVRFKNNGLDSIEVQDNGSGIAPEDYETIALKHHTSKLSTYEDLAGLHTFGFRGEALSSLCALSKFHIVTARASDGPKGTRLEFEVSGKLKGTSVVAARQGTSVVVESLFYNLPVRRKELEKTIKREYNKVLALLHAYACISTGVKFSVSNQIPKGKKTVAFATNSNPNTKENIANVYGTKTILALIPLDLMFEMDPSHRPGSAQSPRNWSTQEDAGAREIRIVGHMSRPVVGEGRQTPDRQMFFVNSRPCTLPQVAKAFNEVYKSYNITQSPFIFADIKIDTNAYDVNVSPDKRTILLHDQSALLESLKDALSKLFEGHDQSVPQARLASRKLPGFKAPTIQRDSVESVAEESTEPAPSRVTRGSPVVLEDEGSTPPPPSEEIPHRGFIKASSIERFVGRNAEQRSNVRQTSRPQRKPMSPTQVRPSDLSDRDVEQPADDDPAELSELDLTPVTSHLRKNPSRVVQEFNARSASQHARDLARDQPPKSLHQDDNSDKEQEEIIPVIKQTPKRPLSQSTIQNAFDRMRPMRTPAQQTTITIGDTTTVSTVGSQSGLSKRARIYIPKFGLNGTPLNQTPKKPLFMKSLRGFAGPSTQIETSDEDEDEEEEGNEVNVDQDSSMPDAPDGGSPSLARREDHATRELDSESLFIVSGNQPMPPPQRPDEDMDDGEQPEPEGNHDGSDDEYIDESEKKAREEAKIAKMIAEAEETAARPTEYNLTRATRLFSGPRKRYMTTGFVKYVETTTDIINRQVRTLDSSLREESHDESIDNLPLSTQLNTANAEERLSLTVTKSDFHAMRIIGQFNLGFILAVRPSTSTSPNPDLFIIDQHASDEKYNFERFSATTVLVSQRLVHPHSLELTAIDEEIISANGKALTANGFNISISTDETNTNTSSHNPNHTPTHRAPAKLLSLPMSNSVTFTPKDLEELLALLAENPPSANLDTQYIPRPSKVRKLLASRACRSSVMVGKTMTKAQMEKVVRHMGEMNKPWSCPHGRPTMRHLLGLEKWEGWVEGRGIVGMDEESGDGDTEGGTDWGEYLRRKGKKRRE</sequence>
<evidence type="ECO:0000256" key="2">
    <source>
        <dbReference type="ARBA" id="ARBA00022763"/>
    </source>
</evidence>
<feature type="region of interest" description="Disordered" evidence="4">
    <location>
        <begin position="1063"/>
        <end position="1093"/>
    </location>
</feature>
<feature type="compositionally biased region" description="Basic and acidic residues" evidence="4">
    <location>
        <begin position="520"/>
        <end position="541"/>
    </location>
</feature>
<dbReference type="InterPro" id="IPR042120">
    <property type="entry name" value="MutL_C_dimsub"/>
</dbReference>
<dbReference type="Gene3D" id="3.30.230.10">
    <property type="match status" value="1"/>
</dbReference>
<gene>
    <name evidence="7" type="ORF">BCR34DRAFT_484804</name>
</gene>
<evidence type="ECO:0000259" key="6">
    <source>
        <dbReference type="SMART" id="SM01340"/>
    </source>
</evidence>
<dbReference type="InterPro" id="IPR014790">
    <property type="entry name" value="MutL_C"/>
</dbReference>
<feature type="region of interest" description="Disordered" evidence="4">
    <location>
        <begin position="930"/>
        <end position="950"/>
    </location>
</feature>
<dbReference type="InterPro" id="IPR038973">
    <property type="entry name" value="MutL/Mlh/Pms-like"/>
</dbReference>
<dbReference type="FunFam" id="3.30.1370.100:FF:000001">
    <property type="entry name" value="Mismatch repair endonuclease pms1, putative"/>
    <property type="match status" value="1"/>
</dbReference>
<evidence type="ECO:0000313" key="7">
    <source>
        <dbReference type="EMBL" id="ORY11029.1"/>
    </source>
</evidence>
<name>A0A1Y1ZLE4_9PLEO</name>
<accession>A0A1Y1ZLE4</accession>
<feature type="region of interest" description="Disordered" evidence="4">
    <location>
        <begin position="567"/>
        <end position="598"/>
    </location>
</feature>
<dbReference type="SMART" id="SM00853">
    <property type="entry name" value="MutL_C"/>
    <property type="match status" value="1"/>
</dbReference>
<dbReference type="AlphaFoldDB" id="A0A1Y1ZLE4"/>
<reference evidence="7 8" key="1">
    <citation type="submission" date="2016-07" db="EMBL/GenBank/DDBJ databases">
        <title>Pervasive Adenine N6-methylation of Active Genes in Fungi.</title>
        <authorList>
            <consortium name="DOE Joint Genome Institute"/>
            <person name="Mondo S.J."/>
            <person name="Dannebaum R.O."/>
            <person name="Kuo R.C."/>
            <person name="Labutti K."/>
            <person name="Haridas S."/>
            <person name="Kuo A."/>
            <person name="Salamov A."/>
            <person name="Ahrendt S.R."/>
            <person name="Lipzen A."/>
            <person name="Sullivan W."/>
            <person name="Andreopoulos W.B."/>
            <person name="Clum A."/>
            <person name="Lindquist E."/>
            <person name="Daum C."/>
            <person name="Ramamoorthy G.K."/>
            <person name="Gryganskyi A."/>
            <person name="Culley D."/>
            <person name="Magnuson J.K."/>
            <person name="James T.Y."/>
            <person name="O'Malley M.A."/>
            <person name="Stajich J.E."/>
            <person name="Spatafora J.W."/>
            <person name="Visel A."/>
            <person name="Grigoriev I.V."/>
        </authorList>
    </citation>
    <scope>NUCLEOTIDE SEQUENCE [LARGE SCALE GENOMIC DNA]</scope>
    <source>
        <strain evidence="7 8">CBS 115471</strain>
    </source>
</reference>
<feature type="compositionally biased region" description="Acidic residues" evidence="4">
    <location>
        <begin position="708"/>
        <end position="717"/>
    </location>
</feature>
<organism evidence="7 8">
    <name type="scientific">Clohesyomyces aquaticus</name>
    <dbReference type="NCBI Taxonomy" id="1231657"/>
    <lineage>
        <taxon>Eukaryota</taxon>
        <taxon>Fungi</taxon>
        <taxon>Dikarya</taxon>
        <taxon>Ascomycota</taxon>
        <taxon>Pezizomycotina</taxon>
        <taxon>Dothideomycetes</taxon>
        <taxon>Pleosporomycetidae</taxon>
        <taxon>Pleosporales</taxon>
        <taxon>Lindgomycetaceae</taxon>
        <taxon>Clohesyomyces</taxon>
    </lineage>
</organism>